<protein>
    <recommendedName>
        <fullName evidence="1">4Fe-4S ferredoxin-type domain-containing protein</fullName>
    </recommendedName>
</protein>
<dbReference type="PANTHER" id="PTHR42895:SF1">
    <property type="entry name" value="IRON-SULFUR CLUSTER PROTEIN"/>
    <property type="match status" value="1"/>
</dbReference>
<dbReference type="PROSITE" id="PS51379">
    <property type="entry name" value="4FE4S_FER_2"/>
    <property type="match status" value="2"/>
</dbReference>
<dbReference type="Pfam" id="PF13237">
    <property type="entry name" value="Fer4_10"/>
    <property type="match status" value="1"/>
</dbReference>
<evidence type="ECO:0000259" key="1">
    <source>
        <dbReference type="PROSITE" id="PS51379"/>
    </source>
</evidence>
<reference evidence="2 3" key="1">
    <citation type="journal article" date="2018" name="Sci. Adv.">
        <title>Multi-heme cytochromes provide a pathway for survival in energy-limited environments.</title>
        <authorList>
            <person name="Deng X."/>
            <person name="Dohmae N."/>
            <person name="Nealson K.H."/>
            <person name="Hashimoto K."/>
            <person name="Okamoto A."/>
        </authorList>
    </citation>
    <scope>NUCLEOTIDE SEQUENCE [LARGE SCALE GENOMIC DNA]</scope>
    <source>
        <strain evidence="2 3">IS5</strain>
    </source>
</reference>
<name>A0A2Z6AU24_9BACT</name>
<gene>
    <name evidence="2" type="ORF">DFE_0006</name>
</gene>
<dbReference type="OrthoDB" id="9795268at2"/>
<dbReference type="AlphaFoldDB" id="A0A2Z6AU24"/>
<dbReference type="EMBL" id="AP017378">
    <property type="protein sequence ID" value="BBD06732.1"/>
    <property type="molecule type" value="Genomic_DNA"/>
</dbReference>
<dbReference type="Gene3D" id="3.30.70.20">
    <property type="match status" value="1"/>
</dbReference>
<dbReference type="InterPro" id="IPR017896">
    <property type="entry name" value="4Fe4S_Fe-S-bd"/>
</dbReference>
<organism evidence="2 3">
    <name type="scientific">Desulfovibrio ferrophilus</name>
    <dbReference type="NCBI Taxonomy" id="241368"/>
    <lineage>
        <taxon>Bacteria</taxon>
        <taxon>Pseudomonadati</taxon>
        <taxon>Thermodesulfobacteriota</taxon>
        <taxon>Desulfovibrionia</taxon>
        <taxon>Desulfovibrionales</taxon>
        <taxon>Desulfovibrionaceae</taxon>
        <taxon>Desulfovibrio</taxon>
    </lineage>
</organism>
<dbReference type="Proteomes" id="UP000269883">
    <property type="component" value="Chromosome"/>
</dbReference>
<sequence length="255" mass="26526">MKIVRKIIEIDEELCNGCGECVPSCAEGALEIIEGKAKVVKDRYCDGLGACLGECPTGALQIIEREADEFDEEAAMAYVASKQSVAKPAGGCPGAAMAAFNPQAGGCPGSGMASFDKTSAAADTGGPSPSQLGHWPVQIKLIPPDAPFLRGADLVIAADCTAVAYPDFHREFVGGKTVMMGCPKFDGDYAARLADVFRHSGVRSVTVVRMEVPCCLGIAEAARRGLAASGRDDLEIREVIIGRQGSKMAGGLPGF</sequence>
<keyword evidence="3" id="KW-1185">Reference proteome</keyword>
<accession>A0A2Z6AU24</accession>
<dbReference type="InterPro" id="IPR052911">
    <property type="entry name" value="Corrinoid_activation_enz"/>
</dbReference>
<dbReference type="SUPFAM" id="SSF54862">
    <property type="entry name" value="4Fe-4S ferredoxins"/>
    <property type="match status" value="1"/>
</dbReference>
<dbReference type="KEGG" id="dfl:DFE_0006"/>
<proteinExistence type="predicted"/>
<dbReference type="PANTHER" id="PTHR42895">
    <property type="entry name" value="IRON-SULFUR CLUSTER-BINDING PROTEIN-RELATED"/>
    <property type="match status" value="1"/>
</dbReference>
<dbReference type="RefSeq" id="WP_126375548.1">
    <property type="nucleotide sequence ID" value="NZ_AP017378.1"/>
</dbReference>
<feature type="domain" description="4Fe-4S ferredoxin-type" evidence="1">
    <location>
        <begin position="36"/>
        <end position="65"/>
    </location>
</feature>
<evidence type="ECO:0000313" key="2">
    <source>
        <dbReference type="EMBL" id="BBD06732.1"/>
    </source>
</evidence>
<evidence type="ECO:0000313" key="3">
    <source>
        <dbReference type="Proteomes" id="UP000269883"/>
    </source>
</evidence>
<feature type="domain" description="4Fe-4S ferredoxin-type" evidence="1">
    <location>
        <begin position="6"/>
        <end position="35"/>
    </location>
</feature>